<gene>
    <name evidence="3" type="ORF">Esi_0206_0055</name>
</gene>
<dbReference type="InParanoid" id="D8LI98"/>
<feature type="region of interest" description="Disordered" evidence="1">
    <location>
        <begin position="55"/>
        <end position="109"/>
    </location>
</feature>
<organism evidence="3 4">
    <name type="scientific">Ectocarpus siliculosus</name>
    <name type="common">Brown alga</name>
    <name type="synonym">Conferva siliculosa</name>
    <dbReference type="NCBI Taxonomy" id="2880"/>
    <lineage>
        <taxon>Eukaryota</taxon>
        <taxon>Sar</taxon>
        <taxon>Stramenopiles</taxon>
        <taxon>Ochrophyta</taxon>
        <taxon>PX clade</taxon>
        <taxon>Phaeophyceae</taxon>
        <taxon>Ectocarpales</taxon>
        <taxon>Ectocarpaceae</taxon>
        <taxon>Ectocarpus</taxon>
    </lineage>
</organism>
<evidence type="ECO:0000259" key="2">
    <source>
        <dbReference type="Pfam" id="PF12898"/>
    </source>
</evidence>
<dbReference type="eggNOG" id="ENOG502S951">
    <property type="taxonomic scope" value="Eukaryota"/>
</dbReference>
<feature type="region of interest" description="Disordered" evidence="1">
    <location>
        <begin position="174"/>
        <end position="218"/>
    </location>
</feature>
<feature type="compositionally biased region" description="Gly residues" evidence="1">
    <location>
        <begin position="206"/>
        <end position="218"/>
    </location>
</feature>
<feature type="compositionally biased region" description="Polar residues" evidence="1">
    <location>
        <begin position="84"/>
        <end position="100"/>
    </location>
</feature>
<dbReference type="InterPro" id="IPR024630">
    <property type="entry name" value="Stc1"/>
</dbReference>
<evidence type="ECO:0000313" key="3">
    <source>
        <dbReference type="EMBL" id="CBN75920.1"/>
    </source>
</evidence>
<keyword evidence="4" id="KW-1185">Reference proteome</keyword>
<protein>
    <recommendedName>
        <fullName evidence="2">Stc1 domain-containing protein</fullName>
    </recommendedName>
</protein>
<name>D8LI98_ECTSI</name>
<dbReference type="EMBL" id="FN649742">
    <property type="protein sequence ID" value="CBN75920.1"/>
    <property type="molecule type" value="Genomic_DNA"/>
</dbReference>
<dbReference type="OrthoDB" id="10472196at2759"/>
<proteinExistence type="predicted"/>
<evidence type="ECO:0000256" key="1">
    <source>
        <dbReference type="SAM" id="MobiDB-lite"/>
    </source>
</evidence>
<dbReference type="Pfam" id="PF12898">
    <property type="entry name" value="Stc1"/>
    <property type="match status" value="1"/>
</dbReference>
<dbReference type="EMBL" id="FN648383">
    <property type="protein sequence ID" value="CBN75920.1"/>
    <property type="molecule type" value="Genomic_DNA"/>
</dbReference>
<feature type="compositionally biased region" description="Low complexity" evidence="1">
    <location>
        <begin position="195"/>
        <end position="205"/>
    </location>
</feature>
<feature type="domain" description="Stc1" evidence="2">
    <location>
        <begin position="14"/>
        <end position="113"/>
    </location>
</feature>
<evidence type="ECO:0000313" key="4">
    <source>
        <dbReference type="Proteomes" id="UP000002630"/>
    </source>
</evidence>
<sequence length="218" mass="22366">MDAVGGSWAGTLACSECRRKRLTAESFSANQLRKLREGKLAEDKVKCKECVAKAATEERERASQNSKASSNGGEGKDEPLSCSACKQKSLPRSSFTNTQARKPDASRKCRDCSAAAEAAEAEALRAAREAKMTDAQAASASAAALPKGAAGAAARLKAASAECAREAEKVTGLKPLVGAGKRGGRGPGRGRTWRGRASSGPATRGRAGGRAGGGRGET</sequence>
<dbReference type="Proteomes" id="UP000002630">
    <property type="component" value="Linkage Group LG17"/>
</dbReference>
<dbReference type="OMA" id="WAGNFDC"/>
<accession>D8LI98</accession>
<reference evidence="3 4" key="1">
    <citation type="journal article" date="2010" name="Nature">
        <title>The Ectocarpus genome and the independent evolution of multicellularity in brown algae.</title>
        <authorList>
            <person name="Cock J.M."/>
            <person name="Sterck L."/>
            <person name="Rouze P."/>
            <person name="Scornet D."/>
            <person name="Allen A.E."/>
            <person name="Amoutzias G."/>
            <person name="Anthouard V."/>
            <person name="Artiguenave F."/>
            <person name="Aury J.M."/>
            <person name="Badger J.H."/>
            <person name="Beszteri B."/>
            <person name="Billiau K."/>
            <person name="Bonnet E."/>
            <person name="Bothwell J.H."/>
            <person name="Bowler C."/>
            <person name="Boyen C."/>
            <person name="Brownlee C."/>
            <person name="Carrano C.J."/>
            <person name="Charrier B."/>
            <person name="Cho G.Y."/>
            <person name="Coelho S.M."/>
            <person name="Collen J."/>
            <person name="Corre E."/>
            <person name="Da Silva C."/>
            <person name="Delage L."/>
            <person name="Delaroque N."/>
            <person name="Dittami S.M."/>
            <person name="Doulbeau S."/>
            <person name="Elias M."/>
            <person name="Farnham G."/>
            <person name="Gachon C.M."/>
            <person name="Gschloessl B."/>
            <person name="Heesch S."/>
            <person name="Jabbari K."/>
            <person name="Jubin C."/>
            <person name="Kawai H."/>
            <person name="Kimura K."/>
            <person name="Kloareg B."/>
            <person name="Kupper F.C."/>
            <person name="Lang D."/>
            <person name="Le Bail A."/>
            <person name="Leblanc C."/>
            <person name="Lerouge P."/>
            <person name="Lohr M."/>
            <person name="Lopez P.J."/>
            <person name="Martens C."/>
            <person name="Maumus F."/>
            <person name="Michel G."/>
            <person name="Miranda-Saavedra D."/>
            <person name="Morales J."/>
            <person name="Moreau H."/>
            <person name="Motomura T."/>
            <person name="Nagasato C."/>
            <person name="Napoli C.A."/>
            <person name="Nelson D.R."/>
            <person name="Nyvall-Collen P."/>
            <person name="Peters A.F."/>
            <person name="Pommier C."/>
            <person name="Potin P."/>
            <person name="Poulain J."/>
            <person name="Quesneville H."/>
            <person name="Read B."/>
            <person name="Rensing S.A."/>
            <person name="Ritter A."/>
            <person name="Rousvoal S."/>
            <person name="Samanta M."/>
            <person name="Samson G."/>
            <person name="Schroeder D.C."/>
            <person name="Segurens B."/>
            <person name="Strittmatter M."/>
            <person name="Tonon T."/>
            <person name="Tregear J.W."/>
            <person name="Valentin K."/>
            <person name="von Dassow P."/>
            <person name="Yamagishi T."/>
            <person name="Van de Peer Y."/>
            <person name="Wincker P."/>
        </authorList>
    </citation>
    <scope>NUCLEOTIDE SEQUENCE [LARGE SCALE GENOMIC DNA]</scope>
    <source>
        <strain evidence="4">Ec32 / CCAP1310/4</strain>
    </source>
</reference>
<dbReference type="AlphaFoldDB" id="D8LI98"/>